<evidence type="ECO:0000256" key="1">
    <source>
        <dbReference type="SAM" id="SignalP"/>
    </source>
</evidence>
<sequence length="177" mass="18621">MFIMYLRSALMSALLLGSSAAMAAVDNASLPEAVQAPAGQVMKLWTLGEGEITYACREKADEAGAYAWVFVAPVADLTDAQGEKVGTYYNGPTWEALDGSIVTGKQLAVAPAGEGNIPLQLVEAMSDSESGLFSDITYIQRLNTKGGVAPAMSCDASSLGQEQVVTYAADYVFYIAE</sequence>
<name>A0A5A9W4X1_9GAMM</name>
<organism evidence="2 3">
    <name type="scientific">Nitrincola tapanii</name>
    <dbReference type="NCBI Taxonomy" id="1708751"/>
    <lineage>
        <taxon>Bacteria</taxon>
        <taxon>Pseudomonadati</taxon>
        <taxon>Pseudomonadota</taxon>
        <taxon>Gammaproteobacteria</taxon>
        <taxon>Oceanospirillales</taxon>
        <taxon>Oceanospirillaceae</taxon>
        <taxon>Nitrincola</taxon>
    </lineage>
</organism>
<dbReference type="AlphaFoldDB" id="A0A5A9W4X1"/>
<dbReference type="PANTHER" id="PTHR35567">
    <property type="entry name" value="MALATE DEHYDROGENASE (AFU_ORTHOLOGUE AFUA_2G13800)"/>
    <property type="match status" value="1"/>
</dbReference>
<proteinExistence type="predicted"/>
<feature type="signal peptide" evidence="1">
    <location>
        <begin position="1"/>
        <end position="23"/>
    </location>
</feature>
<gene>
    <name evidence="2" type="ORF">E1H14_07220</name>
</gene>
<protein>
    <submittedName>
        <fullName evidence="2">DUF3455 domain-containing protein</fullName>
    </submittedName>
</protein>
<evidence type="ECO:0000313" key="3">
    <source>
        <dbReference type="Proteomes" id="UP000325302"/>
    </source>
</evidence>
<keyword evidence="1" id="KW-0732">Signal</keyword>
<keyword evidence="3" id="KW-1185">Reference proteome</keyword>
<dbReference type="PANTHER" id="PTHR35567:SF1">
    <property type="entry name" value="CONSERVED FUNGAL PROTEIN (AFU_ORTHOLOGUE AFUA_1G14230)"/>
    <property type="match status" value="1"/>
</dbReference>
<comment type="caution">
    <text evidence="2">The sequence shown here is derived from an EMBL/GenBank/DDBJ whole genome shotgun (WGS) entry which is preliminary data.</text>
</comment>
<dbReference type="EMBL" id="SMRS01000005">
    <property type="protein sequence ID" value="KAA0874611.1"/>
    <property type="molecule type" value="Genomic_DNA"/>
</dbReference>
<dbReference type="OrthoDB" id="193535at2"/>
<dbReference type="Pfam" id="PF11937">
    <property type="entry name" value="DUF3455"/>
    <property type="match status" value="1"/>
</dbReference>
<feature type="chain" id="PRO_5023035781" evidence="1">
    <location>
        <begin position="24"/>
        <end position="177"/>
    </location>
</feature>
<dbReference type="InterPro" id="IPR021851">
    <property type="entry name" value="DUF3455"/>
</dbReference>
<reference evidence="2 3" key="1">
    <citation type="submission" date="2019-03" db="EMBL/GenBank/DDBJ databases">
        <title>Nitrincola sp. nov. isolated from an Indian soda lake.</title>
        <authorList>
            <person name="Joshi A."/>
            <person name="Thite S.V."/>
            <person name="Joseph N."/>
            <person name="Dhotre D."/>
            <person name="Moorthy M."/>
            <person name="Shouche Y.S."/>
        </authorList>
    </citation>
    <scope>NUCLEOTIDE SEQUENCE [LARGE SCALE GENOMIC DNA]</scope>
    <source>
        <strain evidence="2 3">MEB193</strain>
    </source>
</reference>
<evidence type="ECO:0000313" key="2">
    <source>
        <dbReference type="EMBL" id="KAA0874611.1"/>
    </source>
</evidence>
<dbReference type="Proteomes" id="UP000325302">
    <property type="component" value="Unassembled WGS sequence"/>
</dbReference>
<accession>A0A5A9W4X1</accession>